<name>B7VHP0_VIBA3</name>
<dbReference type="Proteomes" id="UP000009100">
    <property type="component" value="Chromosome 1"/>
</dbReference>
<evidence type="ECO:0000313" key="4">
    <source>
        <dbReference type="EMBL" id="CAV17252.1"/>
    </source>
</evidence>
<dbReference type="InterPro" id="IPR001173">
    <property type="entry name" value="Glyco_trans_2-like"/>
</dbReference>
<dbReference type="PANTHER" id="PTHR22916:SF51">
    <property type="entry name" value="GLYCOSYLTRANSFERASE EPSH-RELATED"/>
    <property type="match status" value="1"/>
</dbReference>
<dbReference type="Gene3D" id="3.90.550.10">
    <property type="entry name" value="Spore Coat Polysaccharide Biosynthesis Protein SpsA, Chain A"/>
    <property type="match status" value="1"/>
</dbReference>
<dbReference type="EMBL" id="FM954972">
    <property type="protein sequence ID" value="CAV17252.1"/>
    <property type="molecule type" value="Genomic_DNA"/>
</dbReference>
<proteinExistence type="predicted"/>
<dbReference type="HOGENOM" id="CLU_025996_25_1_6"/>
<gene>
    <name evidence="4" type="ordered locus">VS_0221</name>
</gene>
<reference evidence="4 5" key="1">
    <citation type="submission" date="2009-02" db="EMBL/GenBank/DDBJ databases">
        <title>Vibrio splendidus str. LGP32 complete genome.</title>
        <authorList>
            <person name="Mazel D."/>
            <person name="Le Roux F."/>
        </authorList>
    </citation>
    <scope>NUCLEOTIDE SEQUENCE [LARGE SCALE GENOMIC DNA]</scope>
    <source>
        <strain evidence="4 5">LGP32</strain>
    </source>
</reference>
<evidence type="ECO:0000313" key="5">
    <source>
        <dbReference type="Proteomes" id="UP000009100"/>
    </source>
</evidence>
<feature type="domain" description="Glycosyltransferase 2-like" evidence="3">
    <location>
        <begin position="7"/>
        <end position="135"/>
    </location>
</feature>
<dbReference type="SUPFAM" id="SSF53448">
    <property type="entry name" value="Nucleotide-diphospho-sugar transferases"/>
    <property type="match status" value="1"/>
</dbReference>
<dbReference type="AlphaFoldDB" id="B7VHP0"/>
<dbReference type="CAZy" id="GT2">
    <property type="family name" value="Glycosyltransferase Family 2"/>
</dbReference>
<dbReference type="PATRIC" id="fig|575788.5.peg.1611"/>
<dbReference type="STRING" id="575788.VS_0221"/>
<dbReference type="InterPro" id="IPR029044">
    <property type="entry name" value="Nucleotide-diphossugar_trans"/>
</dbReference>
<evidence type="ECO:0000259" key="3">
    <source>
        <dbReference type="Pfam" id="PF00535"/>
    </source>
</evidence>
<dbReference type="KEGG" id="vsp:VS_0221"/>
<evidence type="ECO:0000256" key="2">
    <source>
        <dbReference type="ARBA" id="ARBA00022679"/>
    </source>
</evidence>
<evidence type="ECO:0000256" key="1">
    <source>
        <dbReference type="ARBA" id="ARBA00022676"/>
    </source>
</evidence>
<keyword evidence="1" id="KW-0328">Glycosyltransferase</keyword>
<dbReference type="Pfam" id="PF00535">
    <property type="entry name" value="Glycos_transf_2"/>
    <property type="match status" value="1"/>
</dbReference>
<dbReference type="CDD" id="cd00761">
    <property type="entry name" value="Glyco_tranf_GTA_type"/>
    <property type="match status" value="1"/>
</dbReference>
<dbReference type="PANTHER" id="PTHR22916">
    <property type="entry name" value="GLYCOSYLTRANSFERASE"/>
    <property type="match status" value="1"/>
</dbReference>
<dbReference type="GO" id="GO:0016758">
    <property type="term" value="F:hexosyltransferase activity"/>
    <property type="evidence" value="ECO:0007669"/>
    <property type="project" value="UniProtKB-ARBA"/>
</dbReference>
<dbReference type="eggNOG" id="COG0463">
    <property type="taxonomic scope" value="Bacteria"/>
</dbReference>
<organism evidence="4 5">
    <name type="scientific">Vibrio atlanticus (strain LGP32)</name>
    <name type="common">Vibrio splendidus (strain Mel32)</name>
    <dbReference type="NCBI Taxonomy" id="575788"/>
    <lineage>
        <taxon>Bacteria</taxon>
        <taxon>Pseudomonadati</taxon>
        <taxon>Pseudomonadota</taxon>
        <taxon>Gammaproteobacteria</taxon>
        <taxon>Vibrionales</taxon>
        <taxon>Vibrionaceae</taxon>
        <taxon>Vibrio</taxon>
    </lineage>
</organism>
<keyword evidence="2" id="KW-0808">Transferase</keyword>
<accession>B7VHP0</accession>
<sequence length="309" mass="35654">MQKINLSIIIPVYNLEDLVVNCLNSVFNQNTSYNYEVIVIDDGSTDCSLLRINEFNKRSNVKIFSQKNAGLSATRNVGITQAVGEYISFVDADDTISPEFVEKTLRKAYLEKSDMVIFGIMRVEDNVTTPFYLPNKNSDLFTQVLNNAFAWNKIYKKDLLSGNDFIEGVWYEDLSITPIILLKAVNVTILPEYLYYYLSRPASITQTVDNPLMLNFIDALINVNAYIQGLPESEQVKSEFKDFKNKAKNTFLLRMLSGCSRRFIWKELPNIVLKFRELDAWKTFDYWKVIFSFCVNKHKLKAIAKKIKS</sequence>
<protein>
    <submittedName>
        <fullName evidence="4">Glycosyltransferase</fullName>
    </submittedName>
</protein>